<keyword evidence="2" id="KW-1185">Reference proteome</keyword>
<organism evidence="1 2">
    <name type="scientific">Serendipita vermifera MAFF 305830</name>
    <dbReference type="NCBI Taxonomy" id="933852"/>
    <lineage>
        <taxon>Eukaryota</taxon>
        <taxon>Fungi</taxon>
        <taxon>Dikarya</taxon>
        <taxon>Basidiomycota</taxon>
        <taxon>Agaricomycotina</taxon>
        <taxon>Agaricomycetes</taxon>
        <taxon>Sebacinales</taxon>
        <taxon>Serendipitaceae</taxon>
        <taxon>Serendipita</taxon>
    </lineage>
</organism>
<name>A0A0C2WPB4_SERVB</name>
<reference evidence="2" key="2">
    <citation type="submission" date="2015-01" db="EMBL/GenBank/DDBJ databases">
        <title>Evolutionary Origins and Diversification of the Mycorrhizal Mutualists.</title>
        <authorList>
            <consortium name="DOE Joint Genome Institute"/>
            <consortium name="Mycorrhizal Genomics Consortium"/>
            <person name="Kohler A."/>
            <person name="Kuo A."/>
            <person name="Nagy L.G."/>
            <person name="Floudas D."/>
            <person name="Copeland A."/>
            <person name="Barry K.W."/>
            <person name="Cichocki N."/>
            <person name="Veneault-Fourrey C."/>
            <person name="LaButti K."/>
            <person name="Lindquist E.A."/>
            <person name="Lipzen A."/>
            <person name="Lundell T."/>
            <person name="Morin E."/>
            <person name="Murat C."/>
            <person name="Riley R."/>
            <person name="Ohm R."/>
            <person name="Sun H."/>
            <person name="Tunlid A."/>
            <person name="Henrissat B."/>
            <person name="Grigoriev I.V."/>
            <person name="Hibbett D.S."/>
            <person name="Martin F."/>
        </authorList>
    </citation>
    <scope>NUCLEOTIDE SEQUENCE [LARGE SCALE GENOMIC DNA]</scope>
    <source>
        <strain evidence="2">MAFF 305830</strain>
    </source>
</reference>
<reference evidence="1 2" key="1">
    <citation type="submission" date="2014-04" db="EMBL/GenBank/DDBJ databases">
        <authorList>
            <consortium name="DOE Joint Genome Institute"/>
            <person name="Kuo A."/>
            <person name="Zuccaro A."/>
            <person name="Kohler A."/>
            <person name="Nagy L.G."/>
            <person name="Floudas D."/>
            <person name="Copeland A."/>
            <person name="Barry K.W."/>
            <person name="Cichocki N."/>
            <person name="Veneault-Fourrey C."/>
            <person name="LaButti K."/>
            <person name="Lindquist E.A."/>
            <person name="Lipzen A."/>
            <person name="Lundell T."/>
            <person name="Morin E."/>
            <person name="Murat C."/>
            <person name="Sun H."/>
            <person name="Tunlid A."/>
            <person name="Henrissat B."/>
            <person name="Grigoriev I.V."/>
            <person name="Hibbett D.S."/>
            <person name="Martin F."/>
            <person name="Nordberg H.P."/>
            <person name="Cantor M.N."/>
            <person name="Hua S.X."/>
        </authorList>
    </citation>
    <scope>NUCLEOTIDE SEQUENCE [LARGE SCALE GENOMIC DNA]</scope>
    <source>
        <strain evidence="1 2">MAFF 305830</strain>
    </source>
</reference>
<dbReference type="HOGENOM" id="CLU_2224820_0_0_1"/>
<accession>A0A0C2WPB4</accession>
<evidence type="ECO:0000313" key="1">
    <source>
        <dbReference type="EMBL" id="KIM19507.1"/>
    </source>
</evidence>
<dbReference type="AlphaFoldDB" id="A0A0C2WPB4"/>
<evidence type="ECO:0000313" key="2">
    <source>
        <dbReference type="Proteomes" id="UP000054097"/>
    </source>
</evidence>
<dbReference type="EMBL" id="KN824655">
    <property type="protein sequence ID" value="KIM19507.1"/>
    <property type="molecule type" value="Genomic_DNA"/>
</dbReference>
<sequence length="106" mass="11871">MAFAIYAPLIPSTPSHLTRASQPCTPFKPHLSSPPPCVSGTQQHCVTIRSWLQSKSTSSFEVHHTVVYNVRVPKLRFSCIKKQHVLPQICTLALFDLTPEHFCLCV</sequence>
<protein>
    <submittedName>
        <fullName evidence="1">Uncharacterized protein</fullName>
    </submittedName>
</protein>
<gene>
    <name evidence="1" type="ORF">M408DRAFT_31162</name>
</gene>
<dbReference type="Proteomes" id="UP000054097">
    <property type="component" value="Unassembled WGS sequence"/>
</dbReference>
<proteinExistence type="predicted"/>